<organism evidence="1 3">
    <name type="scientific">Aplosporella prunicola CBS 121167</name>
    <dbReference type="NCBI Taxonomy" id="1176127"/>
    <lineage>
        <taxon>Eukaryota</taxon>
        <taxon>Fungi</taxon>
        <taxon>Dikarya</taxon>
        <taxon>Ascomycota</taxon>
        <taxon>Pezizomycotina</taxon>
        <taxon>Dothideomycetes</taxon>
        <taxon>Dothideomycetes incertae sedis</taxon>
        <taxon>Botryosphaeriales</taxon>
        <taxon>Aplosporellaceae</taxon>
        <taxon>Aplosporella</taxon>
    </lineage>
</organism>
<accession>A0A6A6AZ28</accession>
<proteinExistence type="predicted"/>
<dbReference type="EMBL" id="ML995537">
    <property type="protein sequence ID" value="KAF2136037.1"/>
    <property type="molecule type" value="Genomic_DNA"/>
</dbReference>
<dbReference type="Proteomes" id="UP000799438">
    <property type="component" value="Unassembled WGS sequence"/>
</dbReference>
<name>A0A6A6AZ28_9PEZI</name>
<keyword evidence="3" id="KW-1185">Reference proteome</keyword>
<sequence>MCCSRLGGLPEAEIEWGLCGLGRENRKFFPLLEPVVGFYPVDNATTKACGLVQVNL</sequence>
<dbReference type="EMBL" id="ML995500">
    <property type="protein sequence ID" value="KAF2137697.1"/>
    <property type="molecule type" value="Genomic_DNA"/>
</dbReference>
<evidence type="ECO:0000313" key="3">
    <source>
        <dbReference type="Proteomes" id="UP000799438"/>
    </source>
</evidence>
<dbReference type="AlphaFoldDB" id="A0A6A6AZ28"/>
<reference evidence="1" key="1">
    <citation type="journal article" date="2020" name="Stud. Mycol.">
        <title>101 Dothideomycetes genomes: a test case for predicting lifestyles and emergence of pathogens.</title>
        <authorList>
            <person name="Haridas S."/>
            <person name="Albert R."/>
            <person name="Binder M."/>
            <person name="Bloem J."/>
            <person name="Labutti K."/>
            <person name="Salamov A."/>
            <person name="Andreopoulos B."/>
            <person name="Baker S."/>
            <person name="Barry K."/>
            <person name="Bills G."/>
            <person name="Bluhm B."/>
            <person name="Cannon C."/>
            <person name="Castanera R."/>
            <person name="Culley D."/>
            <person name="Daum C."/>
            <person name="Ezra D."/>
            <person name="Gonzalez J."/>
            <person name="Henrissat B."/>
            <person name="Kuo A."/>
            <person name="Liang C."/>
            <person name="Lipzen A."/>
            <person name="Lutzoni F."/>
            <person name="Magnuson J."/>
            <person name="Mondo S."/>
            <person name="Nolan M."/>
            <person name="Ohm R."/>
            <person name="Pangilinan J."/>
            <person name="Park H.-J."/>
            <person name="Ramirez L."/>
            <person name="Alfaro M."/>
            <person name="Sun H."/>
            <person name="Tritt A."/>
            <person name="Yoshinaga Y."/>
            <person name="Zwiers L.-H."/>
            <person name="Turgeon B."/>
            <person name="Goodwin S."/>
            <person name="Spatafora J."/>
            <person name="Crous P."/>
            <person name="Grigoriev I."/>
        </authorList>
    </citation>
    <scope>NUCLEOTIDE SEQUENCE</scope>
    <source>
        <strain evidence="1">CBS 121167</strain>
    </source>
</reference>
<dbReference type="RefSeq" id="XP_033393412.1">
    <property type="nucleotide sequence ID" value="XM_033541152.1"/>
</dbReference>
<evidence type="ECO:0000313" key="2">
    <source>
        <dbReference type="EMBL" id="KAF2137697.1"/>
    </source>
</evidence>
<dbReference type="GeneID" id="54298648"/>
<evidence type="ECO:0000313" key="1">
    <source>
        <dbReference type="EMBL" id="KAF2136037.1"/>
    </source>
</evidence>
<protein>
    <submittedName>
        <fullName evidence="1">Uncharacterized protein</fullName>
    </submittedName>
</protein>
<gene>
    <name evidence="2" type="ORF">K452DRAFT_291303</name>
    <name evidence="1" type="ORF">K452DRAFT_292723</name>
</gene>